<protein>
    <submittedName>
        <fullName evidence="1">Uncharacterized protein</fullName>
    </submittedName>
</protein>
<sequence length="203" mass="23950">MFNEIIFQGGRYVQTVVVLDAFFIIFFSYSSKPSFKVWRDVDEDSFNTTYKTFVLPVITYYCESSISASKQVRRLLENFHSKALCWSCENVLYRRYASLHWKLAFGKYNCGKGFRAIGKILRTLRYLTLWNLQSLKRHCLKTQADFLQEELKLKDSYNLNFEFENLSFPRSPLDCRIFNMVTDLVTSARKLDNNCNALRVIPM</sequence>
<evidence type="ECO:0000313" key="2">
    <source>
        <dbReference type="Proteomes" id="UP001054945"/>
    </source>
</evidence>
<name>A0AAV4SUA2_CAEEX</name>
<dbReference type="AlphaFoldDB" id="A0AAV4SUA2"/>
<proteinExistence type="predicted"/>
<organism evidence="1 2">
    <name type="scientific">Caerostris extrusa</name>
    <name type="common">Bark spider</name>
    <name type="synonym">Caerostris bankana</name>
    <dbReference type="NCBI Taxonomy" id="172846"/>
    <lineage>
        <taxon>Eukaryota</taxon>
        <taxon>Metazoa</taxon>
        <taxon>Ecdysozoa</taxon>
        <taxon>Arthropoda</taxon>
        <taxon>Chelicerata</taxon>
        <taxon>Arachnida</taxon>
        <taxon>Araneae</taxon>
        <taxon>Araneomorphae</taxon>
        <taxon>Entelegynae</taxon>
        <taxon>Araneoidea</taxon>
        <taxon>Araneidae</taxon>
        <taxon>Caerostris</taxon>
    </lineage>
</organism>
<accession>A0AAV4SUA2</accession>
<reference evidence="1 2" key="1">
    <citation type="submission" date="2021-06" db="EMBL/GenBank/DDBJ databases">
        <title>Caerostris extrusa draft genome.</title>
        <authorList>
            <person name="Kono N."/>
            <person name="Arakawa K."/>
        </authorList>
    </citation>
    <scope>NUCLEOTIDE SEQUENCE [LARGE SCALE GENOMIC DNA]</scope>
</reference>
<comment type="caution">
    <text evidence="1">The sequence shown here is derived from an EMBL/GenBank/DDBJ whole genome shotgun (WGS) entry which is preliminary data.</text>
</comment>
<gene>
    <name evidence="1" type="ORF">CEXT_767391</name>
</gene>
<keyword evidence="2" id="KW-1185">Reference proteome</keyword>
<dbReference type="EMBL" id="BPLR01010001">
    <property type="protein sequence ID" value="GIY36032.1"/>
    <property type="molecule type" value="Genomic_DNA"/>
</dbReference>
<dbReference type="Proteomes" id="UP001054945">
    <property type="component" value="Unassembled WGS sequence"/>
</dbReference>
<evidence type="ECO:0000313" key="1">
    <source>
        <dbReference type="EMBL" id="GIY36032.1"/>
    </source>
</evidence>